<protein>
    <recommendedName>
        <fullName evidence="2">BEN domain-containing protein</fullName>
    </recommendedName>
</protein>
<feature type="domain" description="BEN" evidence="2">
    <location>
        <begin position="230"/>
        <end position="331"/>
    </location>
</feature>
<organism evidence="3 4">
    <name type="scientific">Aphidius gifuensis</name>
    <name type="common">Parasitoid wasp</name>
    <dbReference type="NCBI Taxonomy" id="684658"/>
    <lineage>
        <taxon>Eukaryota</taxon>
        <taxon>Metazoa</taxon>
        <taxon>Ecdysozoa</taxon>
        <taxon>Arthropoda</taxon>
        <taxon>Hexapoda</taxon>
        <taxon>Insecta</taxon>
        <taxon>Pterygota</taxon>
        <taxon>Neoptera</taxon>
        <taxon>Endopterygota</taxon>
        <taxon>Hymenoptera</taxon>
        <taxon>Apocrita</taxon>
        <taxon>Ichneumonoidea</taxon>
        <taxon>Braconidae</taxon>
        <taxon>Aphidiinae</taxon>
        <taxon>Aphidius</taxon>
    </lineage>
</organism>
<dbReference type="AlphaFoldDB" id="A0A834Y6L0"/>
<gene>
    <name evidence="3" type="ORF">HCN44_006012</name>
</gene>
<name>A0A834Y6L0_APHGI</name>
<accession>A0A834Y6L0</accession>
<evidence type="ECO:0000259" key="2">
    <source>
        <dbReference type="PROSITE" id="PS51457"/>
    </source>
</evidence>
<proteinExistence type="predicted"/>
<dbReference type="Proteomes" id="UP000639338">
    <property type="component" value="Unassembled WGS sequence"/>
</dbReference>
<dbReference type="PROSITE" id="PS51457">
    <property type="entry name" value="BEN"/>
    <property type="match status" value="1"/>
</dbReference>
<feature type="region of interest" description="Disordered" evidence="1">
    <location>
        <begin position="117"/>
        <end position="144"/>
    </location>
</feature>
<sequence>MSSSKKYYALIKWIEDKSYTEGIPIEWIKDFDRDKFLSGEDTSESYIVEWRESKKEPELGWPVYDAYVIMISDKIHKLKNHLNVLDGIRSPRVMSSSAINIRENIRIEKKKNLQYDSRPVDDLSDTDEVTSNKKKLSSPGKDVTKNKKMAKNKFILPHAIQTNPSKIVDDESSDEDGSIYEMKKRDEYIEILVQELKKIKKDESKNDVRRPFYETHDFKNLKNIEIGEEGSNVTVSDMKWTTAISQGSYTAMATTLVTTLFPLETLLKSNYKGGGRKIKTMDVPSTKLERLDKKIIEAIKYSVRMQYPQQFTASGFGSAINNKLNKLRAKHGVILNSSDSE</sequence>
<keyword evidence="4" id="KW-1185">Reference proteome</keyword>
<dbReference type="OrthoDB" id="7700372at2759"/>
<dbReference type="Gene3D" id="1.10.10.2590">
    <property type="entry name" value="BEN domain"/>
    <property type="match status" value="1"/>
</dbReference>
<comment type="caution">
    <text evidence="3">The sequence shown here is derived from an EMBL/GenBank/DDBJ whole genome shotgun (WGS) entry which is preliminary data.</text>
</comment>
<evidence type="ECO:0000256" key="1">
    <source>
        <dbReference type="SAM" id="MobiDB-lite"/>
    </source>
</evidence>
<dbReference type="GO" id="GO:0003677">
    <property type="term" value="F:DNA binding"/>
    <property type="evidence" value="ECO:0007669"/>
    <property type="project" value="InterPro"/>
</dbReference>
<evidence type="ECO:0000313" key="4">
    <source>
        <dbReference type="Proteomes" id="UP000639338"/>
    </source>
</evidence>
<dbReference type="InterPro" id="IPR018379">
    <property type="entry name" value="BEN_domain"/>
</dbReference>
<reference evidence="3 4" key="1">
    <citation type="submission" date="2020-08" db="EMBL/GenBank/DDBJ databases">
        <title>Aphidius gifuensis genome sequencing and assembly.</title>
        <authorList>
            <person name="Du Z."/>
        </authorList>
    </citation>
    <scope>NUCLEOTIDE SEQUENCE [LARGE SCALE GENOMIC DNA]</scope>
    <source>
        <strain evidence="3">YNYX2018</strain>
        <tissue evidence="3">Adults</tissue>
    </source>
</reference>
<dbReference type="EMBL" id="JACMRX010000001">
    <property type="protein sequence ID" value="KAF7997441.1"/>
    <property type="molecule type" value="Genomic_DNA"/>
</dbReference>
<evidence type="ECO:0000313" key="3">
    <source>
        <dbReference type="EMBL" id="KAF7997441.1"/>
    </source>
</evidence>